<evidence type="ECO:0000313" key="2">
    <source>
        <dbReference type="EMBL" id="GAA56499.1"/>
    </source>
</evidence>
<gene>
    <name evidence="2" type="ORF">CLF_111009</name>
</gene>
<evidence type="ECO:0000256" key="1">
    <source>
        <dbReference type="SAM" id="MobiDB-lite"/>
    </source>
</evidence>
<organism evidence="2 3">
    <name type="scientific">Clonorchis sinensis</name>
    <name type="common">Chinese liver fluke</name>
    <dbReference type="NCBI Taxonomy" id="79923"/>
    <lineage>
        <taxon>Eukaryota</taxon>
        <taxon>Metazoa</taxon>
        <taxon>Spiralia</taxon>
        <taxon>Lophotrochozoa</taxon>
        <taxon>Platyhelminthes</taxon>
        <taxon>Trematoda</taxon>
        <taxon>Digenea</taxon>
        <taxon>Opisthorchiida</taxon>
        <taxon>Opisthorchiata</taxon>
        <taxon>Opisthorchiidae</taxon>
        <taxon>Clonorchis</taxon>
    </lineage>
</organism>
<reference evidence="2" key="1">
    <citation type="journal article" date="2011" name="Genome Biol.">
        <title>The draft genome of the carcinogenic human liver fluke Clonorchis sinensis.</title>
        <authorList>
            <person name="Wang X."/>
            <person name="Chen W."/>
            <person name="Huang Y."/>
            <person name="Sun J."/>
            <person name="Men J."/>
            <person name="Liu H."/>
            <person name="Luo F."/>
            <person name="Guo L."/>
            <person name="Lv X."/>
            <person name="Deng C."/>
            <person name="Zhou C."/>
            <person name="Fan Y."/>
            <person name="Li X."/>
            <person name="Huang L."/>
            <person name="Hu Y."/>
            <person name="Liang C."/>
            <person name="Hu X."/>
            <person name="Xu J."/>
            <person name="Yu X."/>
        </authorList>
    </citation>
    <scope>NUCLEOTIDE SEQUENCE [LARGE SCALE GENOMIC DNA]</scope>
    <source>
        <strain evidence="2">Henan</strain>
    </source>
</reference>
<dbReference type="EMBL" id="DF144275">
    <property type="protein sequence ID" value="GAA56499.1"/>
    <property type="molecule type" value="Genomic_DNA"/>
</dbReference>
<reference key="2">
    <citation type="submission" date="2011-10" db="EMBL/GenBank/DDBJ databases">
        <title>The genome and transcriptome sequence of Clonorchis sinensis provide insights into the carcinogenic liver fluke.</title>
        <authorList>
            <person name="Wang X."/>
            <person name="Huang Y."/>
            <person name="Chen W."/>
            <person name="Liu H."/>
            <person name="Guo L."/>
            <person name="Chen Y."/>
            <person name="Luo F."/>
            <person name="Zhou W."/>
            <person name="Sun J."/>
            <person name="Mao Q."/>
            <person name="Liang P."/>
            <person name="Zhou C."/>
            <person name="Tian Y."/>
            <person name="Men J."/>
            <person name="Lv X."/>
            <person name="Huang L."/>
            <person name="Zhou J."/>
            <person name="Hu Y."/>
            <person name="Li R."/>
            <person name="Zhang F."/>
            <person name="Lei H."/>
            <person name="Li X."/>
            <person name="Hu X."/>
            <person name="Liang C."/>
            <person name="Xu J."/>
            <person name="Wu Z."/>
            <person name="Yu X."/>
        </authorList>
    </citation>
    <scope>NUCLEOTIDE SEQUENCE</scope>
    <source>
        <strain>Henan</strain>
    </source>
</reference>
<dbReference type="Proteomes" id="UP000008909">
    <property type="component" value="Unassembled WGS sequence"/>
</dbReference>
<name>G7YU69_CLOSI</name>
<sequence>MGIGRPVMYAFVESKLLPVTAGVQRIAYHIKPTSVMVNLARCAVMLFRLVLKDFRTCKALPTYGLPLCGMWQLGAKDFGEVLTTQDIYNYFRQCLSALFCRRRIVRFHVDSRFSPKSRVRPTQFASNRGNSEHRHSSASRNAHFSSSEALCDPRKYPLHSRSRKVNNMHSCLVICDCTQTLCGSHAKGHPEFNAVQAGALFGPGRQIRENQPSQTDYLSALKLLQFPQALRDTV</sequence>
<evidence type="ECO:0000313" key="3">
    <source>
        <dbReference type="Proteomes" id="UP000008909"/>
    </source>
</evidence>
<dbReference type="AlphaFoldDB" id="G7YU69"/>
<proteinExistence type="predicted"/>
<protein>
    <submittedName>
        <fullName evidence="2">Uncharacterized protein</fullName>
    </submittedName>
</protein>
<keyword evidence="3" id="KW-1185">Reference proteome</keyword>
<accession>G7YU69</accession>
<feature type="region of interest" description="Disordered" evidence="1">
    <location>
        <begin position="118"/>
        <end position="141"/>
    </location>
</feature>